<name>A0A8B2NTG6_9HYPH</name>
<comment type="caution">
    <text evidence="2">The sequence shown here is derived from an EMBL/GenBank/DDBJ whole genome shotgun (WGS) entry which is preliminary data.</text>
</comment>
<dbReference type="AlphaFoldDB" id="A0A8B2NTG6"/>
<dbReference type="GO" id="GO:0016491">
    <property type="term" value="F:oxidoreductase activity"/>
    <property type="evidence" value="ECO:0007669"/>
    <property type="project" value="InterPro"/>
</dbReference>
<dbReference type="PANTHER" id="PTHR11908:SF123">
    <property type="entry name" value="ALDEHYDE OXIDOREDUCTASE MOLYBDENUM-BINDING SUBUNIT PAOC"/>
    <property type="match status" value="1"/>
</dbReference>
<dbReference type="InterPro" id="IPR036856">
    <property type="entry name" value="Ald_Oxase/Xan_DH_a/b_sf"/>
</dbReference>
<dbReference type="Gene3D" id="3.90.1170.50">
    <property type="entry name" value="Aldehyde oxidase/xanthine dehydrogenase, a/b hammerhead"/>
    <property type="match status" value="1"/>
</dbReference>
<dbReference type="GO" id="GO:0005506">
    <property type="term" value="F:iron ion binding"/>
    <property type="evidence" value="ECO:0007669"/>
    <property type="project" value="InterPro"/>
</dbReference>
<evidence type="ECO:0000259" key="1">
    <source>
        <dbReference type="SMART" id="SM01008"/>
    </source>
</evidence>
<evidence type="ECO:0000313" key="2">
    <source>
        <dbReference type="EMBL" id="RAI01799.1"/>
    </source>
</evidence>
<dbReference type="Gene3D" id="3.30.365.10">
    <property type="entry name" value="Aldehyde oxidase/xanthine dehydrogenase, molybdopterin binding domain"/>
    <property type="match status" value="4"/>
</dbReference>
<protein>
    <submittedName>
        <fullName evidence="2">Xanthine dehydrogenase</fullName>
    </submittedName>
</protein>
<dbReference type="Pfam" id="PF20256">
    <property type="entry name" value="MoCoBD_2"/>
    <property type="match status" value="1"/>
</dbReference>
<proteinExistence type="predicted"/>
<dbReference type="Pfam" id="PF02738">
    <property type="entry name" value="MoCoBD_1"/>
    <property type="match status" value="1"/>
</dbReference>
<dbReference type="InterPro" id="IPR037165">
    <property type="entry name" value="AldOxase/xan_DH_Mopterin-bd_sf"/>
</dbReference>
<evidence type="ECO:0000313" key="3">
    <source>
        <dbReference type="Proteomes" id="UP000249590"/>
    </source>
</evidence>
<dbReference type="Proteomes" id="UP000249590">
    <property type="component" value="Unassembled WGS sequence"/>
</dbReference>
<dbReference type="InterPro" id="IPR046867">
    <property type="entry name" value="AldOxase/xan_DH_MoCoBD2"/>
</dbReference>
<dbReference type="InterPro" id="IPR016208">
    <property type="entry name" value="Ald_Oxase/xanthine_DH-like"/>
</dbReference>
<dbReference type="Pfam" id="PF01315">
    <property type="entry name" value="Ald_Xan_dh_C"/>
    <property type="match status" value="1"/>
</dbReference>
<dbReference type="NCBIfam" id="NF041671">
    <property type="entry name" value="peri_hyde_PaoC"/>
    <property type="match status" value="1"/>
</dbReference>
<organism evidence="2 3">
    <name type="scientific">Acuticoccus sediminis</name>
    <dbReference type="NCBI Taxonomy" id="2184697"/>
    <lineage>
        <taxon>Bacteria</taxon>
        <taxon>Pseudomonadati</taxon>
        <taxon>Pseudomonadota</taxon>
        <taxon>Alphaproteobacteria</taxon>
        <taxon>Hyphomicrobiales</taxon>
        <taxon>Amorphaceae</taxon>
        <taxon>Acuticoccus</taxon>
    </lineage>
</organism>
<dbReference type="InterPro" id="IPR000674">
    <property type="entry name" value="Ald_Oxase/Xan_DH_a/b"/>
</dbReference>
<dbReference type="RefSeq" id="WP_111344937.1">
    <property type="nucleotide sequence ID" value="NZ_QHHQ01000002.1"/>
</dbReference>
<dbReference type="EMBL" id="QHHQ01000002">
    <property type="protein sequence ID" value="RAI01799.1"/>
    <property type="molecule type" value="Genomic_DNA"/>
</dbReference>
<dbReference type="InterPro" id="IPR049648">
    <property type="entry name" value="PaoC-like"/>
</dbReference>
<reference evidence="2 3" key="1">
    <citation type="submission" date="2018-05" db="EMBL/GenBank/DDBJ databases">
        <title>Acuticoccus sediminis sp. nov., isolated from deep-sea sediment of Indian Ocean.</title>
        <authorList>
            <person name="Liu X."/>
            <person name="Lai Q."/>
            <person name="Du Y."/>
            <person name="Sun F."/>
            <person name="Zhang X."/>
            <person name="Wang S."/>
            <person name="Shao Z."/>
        </authorList>
    </citation>
    <scope>NUCLEOTIDE SEQUENCE [LARGE SCALE GENOMIC DNA]</scope>
    <source>
        <strain evidence="2 3">PTG4-2</strain>
    </source>
</reference>
<dbReference type="SUPFAM" id="SSF56003">
    <property type="entry name" value="Molybdenum cofactor-binding domain"/>
    <property type="match status" value="1"/>
</dbReference>
<dbReference type="OrthoDB" id="8428274at2"/>
<dbReference type="PANTHER" id="PTHR11908">
    <property type="entry name" value="XANTHINE DEHYDROGENASE"/>
    <property type="match status" value="1"/>
</dbReference>
<dbReference type="SMART" id="SM01008">
    <property type="entry name" value="Ald_Xan_dh_C"/>
    <property type="match status" value="1"/>
</dbReference>
<dbReference type="InterPro" id="IPR008274">
    <property type="entry name" value="AldOxase/xan_DH_MoCoBD1"/>
</dbReference>
<keyword evidence="3" id="KW-1185">Reference proteome</keyword>
<accession>A0A8B2NTG6</accession>
<feature type="domain" description="Aldehyde oxidase/xanthine dehydrogenase a/b hammerhead" evidence="1">
    <location>
        <begin position="32"/>
        <end position="138"/>
    </location>
</feature>
<sequence>MEFTTPAGRNPIDRLTVVGRPTPRIDGPLKVTGTAPYAAERHDAVTSPAYGWIIGATVAKGRVRLADVSAAKAAPGVIAVLTTLDHAPVPAVFRQTASLFGGDEIAHYHQAVALVVAETFEAARAAARLVRIEYEAAPGAYDLAAVAADAPPSPDPNEGPDAEIYDRVGDFDAAFAAAPVTLDEIYTTPDETHAMMEPHASIAAWDGDRLTVWTSNQMIGWARDALAGALGIAAENVRVDSPFIGGGFGGKLYIRADALLAALGAKAAGRPVKVVLQRPIIINNGTRRAATIQRIRLGARPDGTLTAISHVSTSGNLPGGFPEAGIAPTKLFYAAPNRDNYLKLARLDFGEGSDMRAPGEAPGLMAFEMALDEFAERLDIDPVELRVMNDTQADPRDPGRRFSERHLVECLRTGAERFGWSERDKIPGSVRDGKWLVGMGMAAGFRLNLPFPSEARIRLERDGRLTVETDMTDIGTGTYTILAQTAAEMLGLTVDAVTVKLGDSVNPRAAGSGGQWGANNSTSGLYAACVKLREAVAARLGFNADDADFADGHVTAGNRRVPLADAAAGGPLVGEDGIAYGDLDKTFVQATFASHFVEVGVDQFTGEMRVRRMLAVVDSGRILNPITARSQVIGAMTMGVGAALMEALAVDPRHGFFVNNDLGFYEVPVHGDIPHQDVIFLDYPDAKSSPMKAKGIGEIGLCGVAAAVANAVYNATGVRVRDYPVTLDKHLAGLPPAA</sequence>
<gene>
    <name evidence="2" type="ORF">DLJ53_10355</name>
</gene>
<dbReference type="SUPFAM" id="SSF54665">
    <property type="entry name" value="CO dehydrogenase molybdoprotein N-domain-like"/>
    <property type="match status" value="1"/>
</dbReference>